<dbReference type="InterPro" id="IPR003594">
    <property type="entry name" value="HATPase_dom"/>
</dbReference>
<evidence type="ECO:0000256" key="2">
    <source>
        <dbReference type="SAM" id="MobiDB-lite"/>
    </source>
</evidence>
<dbReference type="AlphaFoldDB" id="A0AA96WBU5"/>
<dbReference type="PANTHER" id="PTHR35526:SF3">
    <property type="entry name" value="ANTI-SIGMA-F FACTOR RSBW"/>
    <property type="match status" value="1"/>
</dbReference>
<keyword evidence="1" id="KW-0418">Kinase</keyword>
<evidence type="ECO:0000313" key="4">
    <source>
        <dbReference type="EMBL" id="WNZ23467.1"/>
    </source>
</evidence>
<organism evidence="4">
    <name type="scientific">Leptolyngbya sp. NK1-12</name>
    <dbReference type="NCBI Taxonomy" id="2547451"/>
    <lineage>
        <taxon>Bacteria</taxon>
        <taxon>Bacillati</taxon>
        <taxon>Cyanobacteriota</taxon>
        <taxon>Cyanophyceae</taxon>
        <taxon>Leptolyngbyales</taxon>
        <taxon>Leptolyngbyaceae</taxon>
        <taxon>Leptolyngbya group</taxon>
        <taxon>Leptolyngbya</taxon>
    </lineage>
</organism>
<name>A0AA96WBU5_9CYAN</name>
<reference evidence="4" key="1">
    <citation type="submission" date="2020-05" db="EMBL/GenBank/DDBJ databases">
        <authorList>
            <person name="Zhu T."/>
            <person name="Keshari N."/>
            <person name="Lu X."/>
        </authorList>
    </citation>
    <scope>NUCLEOTIDE SEQUENCE</scope>
    <source>
        <strain evidence="4">NK1-12</strain>
    </source>
</reference>
<evidence type="ECO:0000256" key="1">
    <source>
        <dbReference type="ARBA" id="ARBA00022527"/>
    </source>
</evidence>
<gene>
    <name evidence="4" type="ORF">HJG54_11785</name>
</gene>
<sequence>MTQSHRLQVNTNLEELAQILDWFNSHYQEKLTRSVLIKSQTILAEAFTNAVRHAHRDKRTETPIEIVVYLHPDQIELQVWDFGPEFDWEQQLKQVQEADPVNAEASGGRGIYLIARLADRFRYYRTPDERNCLQMINDFRTEPVSGQESGIRSQPSQSVSRREPGVRSQHGG</sequence>
<keyword evidence="1" id="KW-0723">Serine/threonine-protein kinase</keyword>
<feature type="compositionally biased region" description="Polar residues" evidence="2">
    <location>
        <begin position="144"/>
        <end position="159"/>
    </location>
</feature>
<feature type="domain" description="Histidine kinase/HSP90-like ATPase" evidence="3">
    <location>
        <begin position="11"/>
        <end position="136"/>
    </location>
</feature>
<dbReference type="Pfam" id="PF13581">
    <property type="entry name" value="HATPase_c_2"/>
    <property type="match status" value="1"/>
</dbReference>
<dbReference type="RefSeq" id="WP_316435141.1">
    <property type="nucleotide sequence ID" value="NZ_CP053586.1"/>
</dbReference>
<dbReference type="CDD" id="cd16936">
    <property type="entry name" value="HATPase_RsbW-like"/>
    <property type="match status" value="1"/>
</dbReference>
<dbReference type="Gene3D" id="3.30.565.10">
    <property type="entry name" value="Histidine kinase-like ATPase, C-terminal domain"/>
    <property type="match status" value="1"/>
</dbReference>
<dbReference type="GO" id="GO:0004674">
    <property type="term" value="F:protein serine/threonine kinase activity"/>
    <property type="evidence" value="ECO:0007669"/>
    <property type="project" value="UniProtKB-KW"/>
</dbReference>
<protein>
    <submittedName>
        <fullName evidence="4">Anti-sigma regulatory factor</fullName>
    </submittedName>
</protein>
<dbReference type="EMBL" id="CP053586">
    <property type="protein sequence ID" value="WNZ23467.1"/>
    <property type="molecule type" value="Genomic_DNA"/>
</dbReference>
<dbReference type="SUPFAM" id="SSF55874">
    <property type="entry name" value="ATPase domain of HSP90 chaperone/DNA topoisomerase II/histidine kinase"/>
    <property type="match status" value="1"/>
</dbReference>
<feature type="region of interest" description="Disordered" evidence="2">
    <location>
        <begin position="143"/>
        <end position="172"/>
    </location>
</feature>
<proteinExistence type="predicted"/>
<dbReference type="InterPro" id="IPR050267">
    <property type="entry name" value="Anti-sigma-factor_SerPK"/>
</dbReference>
<evidence type="ECO:0000259" key="3">
    <source>
        <dbReference type="Pfam" id="PF13581"/>
    </source>
</evidence>
<dbReference type="PANTHER" id="PTHR35526">
    <property type="entry name" value="ANTI-SIGMA-F FACTOR RSBW-RELATED"/>
    <property type="match status" value="1"/>
</dbReference>
<keyword evidence="1" id="KW-0808">Transferase</keyword>
<accession>A0AA96WBU5</accession>
<dbReference type="InterPro" id="IPR036890">
    <property type="entry name" value="HATPase_C_sf"/>
</dbReference>